<dbReference type="RefSeq" id="WP_254577218.1">
    <property type="nucleotide sequence ID" value="NZ_CP100595.1"/>
</dbReference>
<keyword evidence="4" id="KW-1185">Reference proteome</keyword>
<dbReference type="Pfam" id="PF22494">
    <property type="entry name" value="choice_anch_I"/>
    <property type="match status" value="1"/>
</dbReference>
<keyword evidence="1" id="KW-0732">Signal</keyword>
<dbReference type="PROSITE" id="PS51257">
    <property type="entry name" value="PROKAR_LIPOPROTEIN"/>
    <property type="match status" value="1"/>
</dbReference>
<dbReference type="InterPro" id="IPR055188">
    <property type="entry name" value="Choice_anch_I"/>
</dbReference>
<feature type="signal peptide" evidence="1">
    <location>
        <begin position="1"/>
        <end position="23"/>
    </location>
</feature>
<evidence type="ECO:0000256" key="1">
    <source>
        <dbReference type="SAM" id="SignalP"/>
    </source>
</evidence>
<gene>
    <name evidence="3" type="ORF">NJU99_02790</name>
</gene>
<feature type="chain" id="PRO_5045622003" evidence="1">
    <location>
        <begin position="24"/>
        <end position="1257"/>
    </location>
</feature>
<dbReference type="PANTHER" id="PTHR35399">
    <property type="entry name" value="SLR8030 PROTEIN"/>
    <property type="match status" value="1"/>
</dbReference>
<organism evidence="3 4">
    <name type="scientific">Arcobacter roscoffensis</name>
    <dbReference type="NCBI Taxonomy" id="2961520"/>
    <lineage>
        <taxon>Bacteria</taxon>
        <taxon>Pseudomonadati</taxon>
        <taxon>Campylobacterota</taxon>
        <taxon>Epsilonproteobacteria</taxon>
        <taxon>Campylobacterales</taxon>
        <taxon>Arcobacteraceae</taxon>
        <taxon>Arcobacter</taxon>
    </lineage>
</organism>
<name>A0ABY5E4F7_9BACT</name>
<dbReference type="InterPro" id="IPR011044">
    <property type="entry name" value="Quino_amine_DH_bsu"/>
</dbReference>
<proteinExistence type="predicted"/>
<evidence type="ECO:0000259" key="2">
    <source>
        <dbReference type="Pfam" id="PF22494"/>
    </source>
</evidence>
<sequence>MKRNYLRISFVASAILASITFIGCGSSSSSQTSTSQGSTGTLSLNPNLANIDYTCGDTSGTTNSNGEYTYKDGETCTFTIGGKKLTATPSSKLTIASIAEQNEDVSSEALSAFIIAKMSKKTGKDYDINNLPETFELPEDIEGSSSDALDFSSIEKLSEKLDDADIKEKIKKIKIDVSKKFANKVDVKFKEIQTPTTDAKKTTRQASSEVVINGKTQNISYKTIMATGDSNNGEVFGLSKDYMDETITFSGGTVDDGSPYICNGTNSGVGSGLDYTSFLNKDGNLYMVSQFECQVGSMYMVELEQNEQTGELSAKENSMKFISQKDEFGGFVHCAGQKTPWESHLGSEEYEPDAKAVEQGADSVTGLTGNKYYDEVAKFWKGDATKMSPYYYGWTPEVKITDDGEADYTKHYSMGRMSHELAYVMPDNKTVYLSDDGTNVGLFMFVADKEKDLSAGTLYAAKWNQTSEVGVGAGEADITWVNLGHATDSEIREYLDKDGNIATNDAVKFSDIFDSVSGDTNAGTCPTGYKATNTSAGFECLNLKEGMEKAASRLESRRYAAYMGATTEFRKEEGITFDKNAGKLYVAMSSVERGMEDNKKSEVANTKYDIGGNNDIKVEYNQCGAVYSLDVDTEIAKDTADTTINSEYVVKNMNAVISGTPTTYADGSVYANNTCDVNGISNPDNVTFLENSDILMIGEDTGKHENNAVWAYNVKTKELTRTFTTPLDAETTSPFWYSNLANGYGYLSVVTQHPMKSQSSTLAQKQSTIGYVGPFKNLDELKESNKLNSFEKVATLTTSIEGGSEIVAFDSNTNRMFTTNGANNALDINTVSYDEDKKTMSLTSYKSVDLLIYGNGVNSVAVASGKVAVAVEKVDSQDSSKQVKGSVVVFDTAGEHIQTIEVGYLPDMLTFNEDASKIIVANEGEPNSDYSYDPKGSVGIIDVNNNYSYTDLTFDGIEIPSDVVLKDGVDASLDLEPEYVTVSGNKAYVTLQENNALAIVDISSKKIDSVVTLGFKDHSKEENAIDIEEEGITMLKTYKGLYGMYQPDSIASYEIGSKTYLVTANEGDGREYGEYSNESKIKKLPLDSSISFAYENENDLKVNNELGKNSSGDYEKLYTFGARSFSIWDEEGTLVFDSKNELSKLTAKFMPNLFNQDDGEKDGRSGNKGVEPEALAVGEVNDRTYAFVGLERQNAIVIYDITDAQNSKFVKYIKSDKNENISPEGMKFVKAEDSLTGNALLMVAYEVSGSTAIYEIK</sequence>
<reference evidence="3" key="1">
    <citation type="submission" date="2022-07" db="EMBL/GenBank/DDBJ databases">
        <title>Arcobacter roscoffensis sp. nov., a marine bacterium isolated from coastal seawater collected from Roscoff, France.</title>
        <authorList>
            <person name="Pascual J."/>
            <person name="Lepeaux C."/>
            <person name="Methner A."/>
            <person name="Overmann J."/>
        </authorList>
    </citation>
    <scope>NUCLEOTIDE SEQUENCE</scope>
    <source>
        <strain evidence="3">ARW1-2F2</strain>
    </source>
</reference>
<feature type="domain" description="Choice-of-anchor I" evidence="2">
    <location>
        <begin position="800"/>
        <end position="1256"/>
    </location>
</feature>
<dbReference type="PANTHER" id="PTHR35399:SF2">
    <property type="entry name" value="DUF839 DOMAIN-CONTAINING PROTEIN"/>
    <property type="match status" value="1"/>
</dbReference>
<dbReference type="EMBL" id="CP100595">
    <property type="protein sequence ID" value="UTJ07039.1"/>
    <property type="molecule type" value="Genomic_DNA"/>
</dbReference>
<dbReference type="SUPFAM" id="SSF50969">
    <property type="entry name" value="YVTN repeat-like/Quinoprotein amine dehydrogenase"/>
    <property type="match status" value="1"/>
</dbReference>
<dbReference type="NCBIfam" id="NF038117">
    <property type="entry name" value="choice_anch_I"/>
    <property type="match status" value="1"/>
</dbReference>
<evidence type="ECO:0000313" key="4">
    <source>
        <dbReference type="Proteomes" id="UP001060012"/>
    </source>
</evidence>
<accession>A0ABY5E4F7</accession>
<protein>
    <submittedName>
        <fullName evidence="3">Choice-of-anchor I family protein</fullName>
    </submittedName>
</protein>
<evidence type="ECO:0000313" key="3">
    <source>
        <dbReference type="EMBL" id="UTJ07039.1"/>
    </source>
</evidence>
<dbReference type="Proteomes" id="UP001060012">
    <property type="component" value="Chromosome"/>
</dbReference>